<protein>
    <submittedName>
        <fullName evidence="1">Uncharacterized protein</fullName>
    </submittedName>
</protein>
<evidence type="ECO:0000313" key="1">
    <source>
        <dbReference type="EMBL" id="KAI3696200.1"/>
    </source>
</evidence>
<comment type="caution">
    <text evidence="1">The sequence shown here is derived from an EMBL/GenBank/DDBJ whole genome shotgun (WGS) entry which is preliminary data.</text>
</comment>
<proteinExistence type="predicted"/>
<dbReference type="EMBL" id="CM042043">
    <property type="protein sequence ID" value="KAI3696200.1"/>
    <property type="molecule type" value="Genomic_DNA"/>
</dbReference>
<accession>A0ACB8ZES7</accession>
<evidence type="ECO:0000313" key="2">
    <source>
        <dbReference type="Proteomes" id="UP001056120"/>
    </source>
</evidence>
<organism evidence="1 2">
    <name type="scientific">Smallanthus sonchifolius</name>
    <dbReference type="NCBI Taxonomy" id="185202"/>
    <lineage>
        <taxon>Eukaryota</taxon>
        <taxon>Viridiplantae</taxon>
        <taxon>Streptophyta</taxon>
        <taxon>Embryophyta</taxon>
        <taxon>Tracheophyta</taxon>
        <taxon>Spermatophyta</taxon>
        <taxon>Magnoliopsida</taxon>
        <taxon>eudicotyledons</taxon>
        <taxon>Gunneridae</taxon>
        <taxon>Pentapetalae</taxon>
        <taxon>asterids</taxon>
        <taxon>campanulids</taxon>
        <taxon>Asterales</taxon>
        <taxon>Asteraceae</taxon>
        <taxon>Asteroideae</taxon>
        <taxon>Heliantheae alliance</taxon>
        <taxon>Millerieae</taxon>
        <taxon>Smallanthus</taxon>
    </lineage>
</organism>
<name>A0ACB8ZES7_9ASTR</name>
<reference evidence="2" key="1">
    <citation type="journal article" date="2022" name="Mol. Ecol. Resour.">
        <title>The genomes of chicory, endive, great burdock and yacon provide insights into Asteraceae palaeo-polyploidization history and plant inulin production.</title>
        <authorList>
            <person name="Fan W."/>
            <person name="Wang S."/>
            <person name="Wang H."/>
            <person name="Wang A."/>
            <person name="Jiang F."/>
            <person name="Liu H."/>
            <person name="Zhao H."/>
            <person name="Xu D."/>
            <person name="Zhang Y."/>
        </authorList>
    </citation>
    <scope>NUCLEOTIDE SEQUENCE [LARGE SCALE GENOMIC DNA]</scope>
    <source>
        <strain evidence="2">cv. Yunnan</strain>
    </source>
</reference>
<reference evidence="1 2" key="2">
    <citation type="journal article" date="2022" name="Mol. Ecol. Resour.">
        <title>The genomes of chicory, endive, great burdock and yacon provide insights into Asteraceae paleo-polyploidization history and plant inulin production.</title>
        <authorList>
            <person name="Fan W."/>
            <person name="Wang S."/>
            <person name="Wang H."/>
            <person name="Wang A."/>
            <person name="Jiang F."/>
            <person name="Liu H."/>
            <person name="Zhao H."/>
            <person name="Xu D."/>
            <person name="Zhang Y."/>
        </authorList>
    </citation>
    <scope>NUCLEOTIDE SEQUENCE [LARGE SCALE GENOMIC DNA]</scope>
    <source>
        <strain evidence="2">cv. Yunnan</strain>
        <tissue evidence="1">Leaves</tissue>
    </source>
</reference>
<keyword evidence="2" id="KW-1185">Reference proteome</keyword>
<sequence length="160" mass="18551">MDRHEWSMIGADCLVLSCCCQCLILQILVFVLLKLPIKLCRKIKVYVKRKFGMRRKAVLEHCAAAVMGRKRRRPPCRVAEEGALWEESSGCMEEVEEVLGEMCKKGEFGFGSFWRGDDDDHGYLEDDFRVCFVNQQLGYHDHDGKYHFIKVFGPLIMQLI</sequence>
<dbReference type="Proteomes" id="UP001056120">
    <property type="component" value="Linkage Group LG26"/>
</dbReference>
<gene>
    <name evidence="1" type="ORF">L1987_79210</name>
</gene>